<keyword evidence="5" id="KW-1185">Reference proteome</keyword>
<feature type="transmembrane region" description="Helical" evidence="3">
    <location>
        <begin position="337"/>
        <end position="357"/>
    </location>
</feature>
<keyword evidence="3" id="KW-0472">Membrane</keyword>
<name>A0A8J3RY05_PLARO</name>
<dbReference type="Gene3D" id="1.25.40.10">
    <property type="entry name" value="Tetratricopeptide repeat domain"/>
    <property type="match status" value="1"/>
</dbReference>
<keyword evidence="1" id="KW-0802">TPR repeat</keyword>
<dbReference type="SMART" id="SM00028">
    <property type="entry name" value="TPR"/>
    <property type="match status" value="3"/>
</dbReference>
<dbReference type="AlphaFoldDB" id="A0A8J3RY05"/>
<feature type="transmembrane region" description="Helical" evidence="3">
    <location>
        <begin position="298"/>
        <end position="316"/>
    </location>
</feature>
<dbReference type="PROSITE" id="PS50005">
    <property type="entry name" value="TPR"/>
    <property type="match status" value="1"/>
</dbReference>
<evidence type="ECO:0000313" key="5">
    <source>
        <dbReference type="Proteomes" id="UP000655044"/>
    </source>
</evidence>
<feature type="region of interest" description="Disordered" evidence="2">
    <location>
        <begin position="1"/>
        <end position="76"/>
    </location>
</feature>
<feature type="transmembrane region" description="Helical" evidence="3">
    <location>
        <begin position="543"/>
        <end position="561"/>
    </location>
</feature>
<dbReference type="SUPFAM" id="SSF48452">
    <property type="entry name" value="TPR-like"/>
    <property type="match status" value="1"/>
</dbReference>
<protein>
    <recommendedName>
        <fullName evidence="6">Tetratricopeptide repeat protein</fullName>
    </recommendedName>
</protein>
<evidence type="ECO:0000256" key="1">
    <source>
        <dbReference type="PROSITE-ProRule" id="PRU00339"/>
    </source>
</evidence>
<feature type="compositionally biased region" description="Gly residues" evidence="2">
    <location>
        <begin position="30"/>
        <end position="40"/>
    </location>
</feature>
<dbReference type="Proteomes" id="UP000655044">
    <property type="component" value="Unassembled WGS sequence"/>
</dbReference>
<dbReference type="InterPro" id="IPR011990">
    <property type="entry name" value="TPR-like_helical_dom_sf"/>
</dbReference>
<evidence type="ECO:0000256" key="2">
    <source>
        <dbReference type="SAM" id="MobiDB-lite"/>
    </source>
</evidence>
<reference evidence="4" key="1">
    <citation type="submission" date="2021-01" db="EMBL/GenBank/DDBJ databases">
        <title>Whole genome shotgun sequence of Planobispora rosea NBRC 15558.</title>
        <authorList>
            <person name="Komaki H."/>
            <person name="Tamura T."/>
        </authorList>
    </citation>
    <scope>NUCLEOTIDE SEQUENCE</scope>
    <source>
        <strain evidence="4">NBRC 15558</strain>
    </source>
</reference>
<feature type="transmembrane region" description="Helical" evidence="3">
    <location>
        <begin position="260"/>
        <end position="286"/>
    </location>
</feature>
<dbReference type="SUPFAM" id="SSF50475">
    <property type="entry name" value="FMN-binding split barrel"/>
    <property type="match status" value="1"/>
</dbReference>
<evidence type="ECO:0000256" key="3">
    <source>
        <dbReference type="SAM" id="Phobius"/>
    </source>
</evidence>
<dbReference type="EMBL" id="BOOI01000032">
    <property type="protein sequence ID" value="GIH85136.1"/>
    <property type="molecule type" value="Genomic_DNA"/>
</dbReference>
<proteinExistence type="predicted"/>
<accession>A0A8J3RY05</accession>
<feature type="repeat" description="TPR" evidence="1">
    <location>
        <begin position="74"/>
        <end position="107"/>
    </location>
</feature>
<comment type="caution">
    <text evidence="4">The sequence shown here is derived from an EMBL/GenBank/DDBJ whole genome shotgun (WGS) entry which is preliminary data.</text>
</comment>
<evidence type="ECO:0008006" key="6">
    <source>
        <dbReference type="Google" id="ProtNLM"/>
    </source>
</evidence>
<keyword evidence="3" id="KW-0812">Transmembrane</keyword>
<feature type="transmembrane region" description="Helical" evidence="3">
    <location>
        <begin position="449"/>
        <end position="469"/>
    </location>
</feature>
<gene>
    <name evidence="4" type="ORF">Pro02_35440</name>
</gene>
<sequence>MVSGSDGPDGSDGHQGSEGQDGSDGHEGSGGHTGSGGHEGPGSRDPGPLPPDSGGSEDPGKLGGLGDPGDPGDPREWCAVAAARLGRGEPEAALEAARRAVELDPRAGAGAEWGYRLASLAFERLGRDAEAVAAAEEAVRLAPGSWSARLRLGAALRRIPGRWKESRVQAARAARYAPEEPDPHVLVGDLSLLRGDYAQARTAYRHALRRLDDHPGARINLGLAMLRWERPRRHHDPAWPVDPRETGRARRALEVWSRQVRVLLAVALLAVAAAAFGPALVAAAGAGGAAAAGPDPVAAARGGGAAVLAVVLVITLRRARRVRLWPYVPGMLVRDPWLALGMVITLVTVAAYGAALATLPRAAQQFAAAVETATPVTPASPVDLAGLAVLAGTLPGNVWAGPALLVLLNGAALPVLRTLAEAWRGRPVRALAEFTAADEDRTAGRDIDVTLWLVAVRAWSALVLTAAAARLLDDPRWALAAVTVPAALGWSYRRAGRAFRLRAVLARDRWLAGVLALLVTTSLLFAAAAAVRVLGLPDPLDRRAWQVGVGVLVTVVAAYVIRAARAWWQGTPGPGRSSLIMCEGCGRRLPGDARPPVGLSGAVRRAFADGRGVVLAYADPTGPRALAVGSVGSVGPGGELRLIAADDAWEAAERDPRVAVFVADPLDRRFWAEVRGVAIADAEAEVLRVTPKHVVVGDYPGRHQGRLRPRDGRPVR</sequence>
<keyword evidence="3" id="KW-1133">Transmembrane helix</keyword>
<feature type="transmembrane region" description="Helical" evidence="3">
    <location>
        <begin position="399"/>
        <end position="420"/>
    </location>
</feature>
<dbReference type="InterPro" id="IPR019734">
    <property type="entry name" value="TPR_rpt"/>
</dbReference>
<feature type="transmembrane region" description="Helical" evidence="3">
    <location>
        <begin position="475"/>
        <end position="492"/>
    </location>
</feature>
<evidence type="ECO:0000313" key="4">
    <source>
        <dbReference type="EMBL" id="GIH85136.1"/>
    </source>
</evidence>
<feature type="transmembrane region" description="Helical" evidence="3">
    <location>
        <begin position="512"/>
        <end position="531"/>
    </location>
</feature>
<organism evidence="4 5">
    <name type="scientific">Planobispora rosea</name>
    <dbReference type="NCBI Taxonomy" id="35762"/>
    <lineage>
        <taxon>Bacteria</taxon>
        <taxon>Bacillati</taxon>
        <taxon>Actinomycetota</taxon>
        <taxon>Actinomycetes</taxon>
        <taxon>Streptosporangiales</taxon>
        <taxon>Streptosporangiaceae</taxon>
        <taxon>Planobispora</taxon>
    </lineage>
</organism>